<dbReference type="GO" id="GO:0046872">
    <property type="term" value="F:metal ion binding"/>
    <property type="evidence" value="ECO:0007669"/>
    <property type="project" value="UniProtKB-KW"/>
</dbReference>
<dbReference type="Proteomes" id="UP000516028">
    <property type="component" value="Chromosome"/>
</dbReference>
<accession>A0A7H0GKD9</accession>
<evidence type="ECO:0000259" key="4">
    <source>
        <dbReference type="Pfam" id="PF02678"/>
    </source>
</evidence>
<reference evidence="6 7" key="1">
    <citation type="submission" date="2020-08" db="EMBL/GenBank/DDBJ databases">
        <title>Genome sequence of Diaphorobacter aerolatus KACC 16536T.</title>
        <authorList>
            <person name="Hyun D.-W."/>
            <person name="Bae J.-W."/>
        </authorList>
    </citation>
    <scope>NUCLEOTIDE SEQUENCE [LARGE SCALE GENOMIC DNA]</scope>
    <source>
        <strain evidence="6 7">KACC 16536</strain>
    </source>
</reference>
<keyword evidence="2" id="KW-0408">Iron</keyword>
<feature type="binding site" evidence="2">
    <location>
        <position position="63"/>
    </location>
    <ligand>
        <name>Fe cation</name>
        <dbReference type="ChEBI" id="CHEBI:24875"/>
    </ligand>
</feature>
<sequence>MTINRPRPLRLSGHVKDLGGGFVVRRMLPSLQCRAIGPFMFFDHFGPVKVVPQSQIDVRPHPHIGLSTVTYLFEGAMMHRDNLGSEQLIEPGAINWMTAGRGVVHSERRPQHLARSSYVNHGIQLWAALPLAHEQTEPSFTHTPESQIPQLRVDDAEVRVLIGSAYGHRSPVKTFTETLYLDIQLGPGGGLELPAWEHETAVYTVDGDVMLAQEFIPCHTLAMLEPRHTTQVNNASKNDPLRLIVMGGMPLDAPRHLWWNFVASDTALIERAAQRWEDRTMGSVPGDDEFIPLPERYVRRR</sequence>
<dbReference type="AlphaFoldDB" id="A0A7H0GKD9"/>
<evidence type="ECO:0000313" key="6">
    <source>
        <dbReference type="EMBL" id="QNP48755.1"/>
    </source>
</evidence>
<dbReference type="RefSeq" id="WP_187724350.1">
    <property type="nucleotide sequence ID" value="NZ_CP060783.1"/>
</dbReference>
<organism evidence="6 7">
    <name type="scientific">Diaphorobacter aerolatus</name>
    <dbReference type="NCBI Taxonomy" id="1288495"/>
    <lineage>
        <taxon>Bacteria</taxon>
        <taxon>Pseudomonadati</taxon>
        <taxon>Pseudomonadota</taxon>
        <taxon>Betaproteobacteria</taxon>
        <taxon>Burkholderiales</taxon>
        <taxon>Comamonadaceae</taxon>
        <taxon>Diaphorobacter</taxon>
    </lineage>
</organism>
<feature type="binding site" evidence="2">
    <location>
        <position position="107"/>
    </location>
    <ligand>
        <name>Fe cation</name>
        <dbReference type="ChEBI" id="CHEBI:24875"/>
    </ligand>
</feature>
<dbReference type="InterPro" id="IPR012093">
    <property type="entry name" value="Pirin"/>
</dbReference>
<evidence type="ECO:0000256" key="1">
    <source>
        <dbReference type="ARBA" id="ARBA00008416"/>
    </source>
</evidence>
<dbReference type="CDD" id="cd02247">
    <property type="entry name" value="cupin_pirin_C"/>
    <property type="match status" value="1"/>
</dbReference>
<feature type="binding site" evidence="2">
    <location>
        <position position="61"/>
    </location>
    <ligand>
        <name>Fe cation</name>
        <dbReference type="ChEBI" id="CHEBI:24875"/>
    </ligand>
</feature>
<dbReference type="InterPro" id="IPR014710">
    <property type="entry name" value="RmlC-like_jellyroll"/>
</dbReference>
<dbReference type="Gene3D" id="2.60.120.10">
    <property type="entry name" value="Jelly Rolls"/>
    <property type="match status" value="2"/>
</dbReference>
<dbReference type="PANTHER" id="PTHR13903">
    <property type="entry name" value="PIRIN-RELATED"/>
    <property type="match status" value="1"/>
</dbReference>
<gene>
    <name evidence="6" type="ORF">H9K75_00420</name>
</gene>
<proteinExistence type="inferred from homology"/>
<feature type="binding site" evidence="2">
    <location>
        <position position="105"/>
    </location>
    <ligand>
        <name>Fe cation</name>
        <dbReference type="ChEBI" id="CHEBI:24875"/>
    </ligand>
</feature>
<name>A0A7H0GKD9_9BURK</name>
<keyword evidence="2" id="KW-0479">Metal-binding</keyword>
<comment type="similarity">
    <text evidence="1 3">Belongs to the pirin family.</text>
</comment>
<dbReference type="InterPro" id="IPR003829">
    <property type="entry name" value="Pirin_N_dom"/>
</dbReference>
<comment type="cofactor">
    <cofactor evidence="2">
        <name>Fe cation</name>
        <dbReference type="ChEBI" id="CHEBI:24875"/>
    </cofactor>
    <text evidence="2">Binds 1 Fe cation per subunit.</text>
</comment>
<dbReference type="KEGG" id="daer:H9K75_00420"/>
<feature type="domain" description="Pirin N-terminal" evidence="4">
    <location>
        <begin position="23"/>
        <end position="126"/>
    </location>
</feature>
<dbReference type="PANTHER" id="PTHR13903:SF8">
    <property type="entry name" value="PIRIN"/>
    <property type="match status" value="1"/>
</dbReference>
<keyword evidence="7" id="KW-1185">Reference proteome</keyword>
<dbReference type="InterPro" id="IPR008778">
    <property type="entry name" value="Pirin_C_dom"/>
</dbReference>
<evidence type="ECO:0000313" key="7">
    <source>
        <dbReference type="Proteomes" id="UP000516028"/>
    </source>
</evidence>
<dbReference type="EMBL" id="CP060783">
    <property type="protein sequence ID" value="QNP48755.1"/>
    <property type="molecule type" value="Genomic_DNA"/>
</dbReference>
<feature type="domain" description="Pirin C-terminal" evidence="5">
    <location>
        <begin position="180"/>
        <end position="281"/>
    </location>
</feature>
<dbReference type="InterPro" id="IPR011051">
    <property type="entry name" value="RmlC_Cupin_sf"/>
</dbReference>
<evidence type="ECO:0000256" key="3">
    <source>
        <dbReference type="RuleBase" id="RU003457"/>
    </source>
</evidence>
<dbReference type="SUPFAM" id="SSF51182">
    <property type="entry name" value="RmlC-like cupins"/>
    <property type="match status" value="1"/>
</dbReference>
<dbReference type="Pfam" id="PF05726">
    <property type="entry name" value="Pirin_C"/>
    <property type="match status" value="1"/>
</dbReference>
<dbReference type="Pfam" id="PF02678">
    <property type="entry name" value="Pirin"/>
    <property type="match status" value="1"/>
</dbReference>
<protein>
    <submittedName>
        <fullName evidence="6">Pirin family protein</fullName>
    </submittedName>
</protein>
<dbReference type="PIRSF" id="PIRSF006232">
    <property type="entry name" value="Pirin"/>
    <property type="match status" value="1"/>
</dbReference>
<evidence type="ECO:0000259" key="5">
    <source>
        <dbReference type="Pfam" id="PF05726"/>
    </source>
</evidence>
<dbReference type="CDD" id="cd02909">
    <property type="entry name" value="cupin_pirin_N"/>
    <property type="match status" value="1"/>
</dbReference>
<evidence type="ECO:0000256" key="2">
    <source>
        <dbReference type="PIRSR" id="PIRSR006232-1"/>
    </source>
</evidence>